<dbReference type="PANTHER" id="PTHR12482">
    <property type="entry name" value="LIPASE ROG1-RELATED-RELATED"/>
    <property type="match status" value="1"/>
</dbReference>
<gene>
    <name evidence="2" type="ORF">GHT06_009278</name>
</gene>
<evidence type="ECO:0000313" key="2">
    <source>
        <dbReference type="EMBL" id="KAI9565486.1"/>
    </source>
</evidence>
<comment type="caution">
    <text evidence="2">The sequence shown here is derived from an EMBL/GenBank/DDBJ whole genome shotgun (WGS) entry which is preliminary data.</text>
</comment>
<evidence type="ECO:0000256" key="1">
    <source>
        <dbReference type="SAM" id="MobiDB-lite"/>
    </source>
</evidence>
<proteinExistence type="predicted"/>
<accession>A0AAD5PZ46</accession>
<reference evidence="2 3" key="1">
    <citation type="submission" date="2022-05" db="EMBL/GenBank/DDBJ databases">
        <title>A multi-omics perspective on studying reproductive biology in Daphnia sinensis.</title>
        <authorList>
            <person name="Jia J."/>
        </authorList>
    </citation>
    <scope>NUCLEOTIDE SEQUENCE [LARGE SCALE GENOMIC DNA]</scope>
    <source>
        <strain evidence="2 3">WSL</strain>
    </source>
</reference>
<organism evidence="2 3">
    <name type="scientific">Daphnia sinensis</name>
    <dbReference type="NCBI Taxonomy" id="1820382"/>
    <lineage>
        <taxon>Eukaryota</taxon>
        <taxon>Metazoa</taxon>
        <taxon>Ecdysozoa</taxon>
        <taxon>Arthropoda</taxon>
        <taxon>Crustacea</taxon>
        <taxon>Branchiopoda</taxon>
        <taxon>Diplostraca</taxon>
        <taxon>Cladocera</taxon>
        <taxon>Anomopoda</taxon>
        <taxon>Daphniidae</taxon>
        <taxon>Daphnia</taxon>
        <taxon>Daphnia similis group</taxon>
    </lineage>
</organism>
<dbReference type="PANTHER" id="PTHR12482:SF5">
    <property type="entry name" value="DUF676 DOMAIN-CONTAINING PROTEIN"/>
    <property type="match status" value="1"/>
</dbReference>
<dbReference type="InterPro" id="IPR022122">
    <property type="entry name" value="DUF3657"/>
</dbReference>
<dbReference type="AlphaFoldDB" id="A0AAD5PZ46"/>
<evidence type="ECO:0000313" key="3">
    <source>
        <dbReference type="Proteomes" id="UP000820818"/>
    </source>
</evidence>
<dbReference type="Proteomes" id="UP000820818">
    <property type="component" value="Linkage Group LG1"/>
</dbReference>
<dbReference type="EMBL" id="WJBH02000001">
    <property type="protein sequence ID" value="KAI9565486.1"/>
    <property type="molecule type" value="Genomic_DNA"/>
</dbReference>
<dbReference type="InterPro" id="IPR044294">
    <property type="entry name" value="Lipase-like"/>
</dbReference>
<protein>
    <submittedName>
        <fullName evidence="2">Uncharacterized protein</fullName>
    </submittedName>
</protein>
<sequence>MGDLQATLELFVELNKFYNVDLFQRGIYQVRGHLRTSPKIAVKLEGSLYHRPNGNNNSGQGTGSGGQQQTGSSASTANILHPACVLNGSFISQTFQILYRNEDVSLSDMAQFRLHVLVDSHKVRLPLYPPPGGGILCVSSRTLQLHLSPTRGLHYHLPVLFDYFHLAAITVTVHASLIAVHQPYIK</sequence>
<name>A0AAD5PZ46_9CRUS</name>
<keyword evidence="3" id="KW-1185">Reference proteome</keyword>
<feature type="region of interest" description="Disordered" evidence="1">
    <location>
        <begin position="51"/>
        <end position="73"/>
    </location>
</feature>
<dbReference type="Pfam" id="PF12394">
    <property type="entry name" value="DUF3657"/>
    <property type="match status" value="1"/>
</dbReference>